<keyword evidence="2" id="KW-1185">Reference proteome</keyword>
<reference evidence="1" key="1">
    <citation type="journal article" date="2014" name="Int. J. Syst. Evol. Microbiol.">
        <title>Complete genome sequence of Corynebacterium casei LMG S-19264T (=DSM 44701T), isolated from a smear-ripened cheese.</title>
        <authorList>
            <consortium name="US DOE Joint Genome Institute (JGI-PGF)"/>
            <person name="Walter F."/>
            <person name="Albersmeier A."/>
            <person name="Kalinowski J."/>
            <person name="Ruckert C."/>
        </authorList>
    </citation>
    <scope>NUCLEOTIDE SEQUENCE</scope>
    <source>
        <strain evidence="1">CGMCC 1.12924</strain>
    </source>
</reference>
<evidence type="ECO:0000313" key="1">
    <source>
        <dbReference type="EMBL" id="GGE02121.1"/>
    </source>
</evidence>
<dbReference type="EMBL" id="BMGK01000026">
    <property type="protein sequence ID" value="GGE02121.1"/>
    <property type="molecule type" value="Genomic_DNA"/>
</dbReference>
<comment type="caution">
    <text evidence="1">The sequence shown here is derived from an EMBL/GenBank/DDBJ whole genome shotgun (WGS) entry which is preliminary data.</text>
</comment>
<reference evidence="1" key="2">
    <citation type="submission" date="2020-09" db="EMBL/GenBank/DDBJ databases">
        <authorList>
            <person name="Sun Q."/>
            <person name="Zhou Y."/>
        </authorList>
    </citation>
    <scope>NUCLEOTIDE SEQUENCE</scope>
    <source>
        <strain evidence="1">CGMCC 1.12924</strain>
    </source>
</reference>
<name>A0A8J2VC26_9FLAO</name>
<dbReference type="RefSeq" id="WP_188443412.1">
    <property type="nucleotide sequence ID" value="NZ_BMGK01000026.1"/>
</dbReference>
<organism evidence="1 2">
    <name type="scientific">Planktosalinus lacus</name>
    <dbReference type="NCBI Taxonomy" id="1526573"/>
    <lineage>
        <taxon>Bacteria</taxon>
        <taxon>Pseudomonadati</taxon>
        <taxon>Bacteroidota</taxon>
        <taxon>Flavobacteriia</taxon>
        <taxon>Flavobacteriales</taxon>
        <taxon>Flavobacteriaceae</taxon>
        <taxon>Planktosalinus</taxon>
    </lineage>
</organism>
<protein>
    <submittedName>
        <fullName evidence="1">Uncharacterized protein</fullName>
    </submittedName>
</protein>
<evidence type="ECO:0000313" key="2">
    <source>
        <dbReference type="Proteomes" id="UP000652231"/>
    </source>
</evidence>
<dbReference type="Proteomes" id="UP000652231">
    <property type="component" value="Unassembled WGS sequence"/>
</dbReference>
<proteinExistence type="predicted"/>
<gene>
    <name evidence="1" type="ORF">GCM10011312_26850</name>
</gene>
<accession>A0A8J2VC26</accession>
<sequence>MNEILELRNKPELKIILNTDEFEIVDASQPKNNGIYSFSEIKSVELNSERTDWFISTLSQITDFLMGGTGNGGNFKNKANLKLRLTDRNLKIWLNDANLRKAERVKVLINSKKPSTQHQR</sequence>
<dbReference type="AlphaFoldDB" id="A0A8J2VC26"/>